<dbReference type="Proteomes" id="UP000887574">
    <property type="component" value="Unplaced"/>
</dbReference>
<keyword evidence="5" id="KW-1185">Reference proteome</keyword>
<evidence type="ECO:0000256" key="1">
    <source>
        <dbReference type="ARBA" id="ARBA00022723"/>
    </source>
</evidence>
<name>A0A915D6P2_9BILA</name>
<dbReference type="AlphaFoldDB" id="A0A915D6P2"/>
<dbReference type="Gene3D" id="2.20.25.240">
    <property type="match status" value="1"/>
</dbReference>
<keyword evidence="2" id="KW-0863">Zinc-finger</keyword>
<evidence type="ECO:0000259" key="4">
    <source>
        <dbReference type="Pfam" id="PF04500"/>
    </source>
</evidence>
<dbReference type="Pfam" id="PF04500">
    <property type="entry name" value="FLYWCH"/>
    <property type="match status" value="1"/>
</dbReference>
<evidence type="ECO:0000256" key="3">
    <source>
        <dbReference type="ARBA" id="ARBA00022833"/>
    </source>
</evidence>
<evidence type="ECO:0000313" key="5">
    <source>
        <dbReference type="Proteomes" id="UP000887574"/>
    </source>
</evidence>
<accession>A0A915D6P2</accession>
<dbReference type="InterPro" id="IPR007588">
    <property type="entry name" value="Znf_FLYWCH"/>
</dbReference>
<dbReference type="WBParaSite" id="jg15905">
    <property type="protein sequence ID" value="jg15905"/>
    <property type="gene ID" value="jg15905"/>
</dbReference>
<sequence>MSDFRLQPYRKAGDLLSSRPYVCFSHFSKADHNLGANQLTKSIRIGAKIMSFEYPNVAASEKSDPIVKLPESDEERNPEILEENCSENEEEELEANQKEGSQFFIIKREQLLLLFQKIFHVVPKLAVRSVSQPMQPISTSSLIAPFMLRHLVEEINEGYYSDSSESEQEEIVEQEAIVPAVRRRPQPAIVPVTPENSIKTERDGDLLMHEGYQFWKQDVAVKKTYWRCVKVTEEECKARVHTDNLTVPVRNVKNEIMRRAVVTMEKPSQIFNTILRGVPDAVQATLDKSATRQWYKRNVAV</sequence>
<keyword evidence="3" id="KW-0862">Zinc</keyword>
<dbReference type="GO" id="GO:0008270">
    <property type="term" value="F:zinc ion binding"/>
    <property type="evidence" value="ECO:0007669"/>
    <property type="project" value="UniProtKB-KW"/>
</dbReference>
<feature type="domain" description="FLYWCH-type" evidence="4">
    <location>
        <begin position="198"/>
        <end position="244"/>
    </location>
</feature>
<reference evidence="6" key="1">
    <citation type="submission" date="2022-11" db="UniProtKB">
        <authorList>
            <consortium name="WormBaseParasite"/>
        </authorList>
    </citation>
    <scope>IDENTIFICATION</scope>
</reference>
<keyword evidence="1" id="KW-0479">Metal-binding</keyword>
<evidence type="ECO:0000256" key="2">
    <source>
        <dbReference type="ARBA" id="ARBA00022771"/>
    </source>
</evidence>
<organism evidence="5 6">
    <name type="scientific">Ditylenchus dipsaci</name>
    <dbReference type="NCBI Taxonomy" id="166011"/>
    <lineage>
        <taxon>Eukaryota</taxon>
        <taxon>Metazoa</taxon>
        <taxon>Ecdysozoa</taxon>
        <taxon>Nematoda</taxon>
        <taxon>Chromadorea</taxon>
        <taxon>Rhabditida</taxon>
        <taxon>Tylenchina</taxon>
        <taxon>Tylenchomorpha</taxon>
        <taxon>Sphaerularioidea</taxon>
        <taxon>Anguinidae</taxon>
        <taxon>Anguininae</taxon>
        <taxon>Ditylenchus</taxon>
    </lineage>
</organism>
<proteinExistence type="predicted"/>
<protein>
    <submittedName>
        <fullName evidence="6">FLYWCH-type domain-containing protein</fullName>
    </submittedName>
</protein>
<evidence type="ECO:0000313" key="6">
    <source>
        <dbReference type="WBParaSite" id="jg15905"/>
    </source>
</evidence>